<evidence type="ECO:0000259" key="2">
    <source>
        <dbReference type="Pfam" id="PF17289"/>
    </source>
</evidence>
<reference evidence="3" key="1">
    <citation type="journal article" date="2015" name="Nature">
        <title>Complex archaea that bridge the gap between prokaryotes and eukaryotes.</title>
        <authorList>
            <person name="Spang A."/>
            <person name="Saw J.H."/>
            <person name="Jorgensen S.L."/>
            <person name="Zaremba-Niedzwiedzka K."/>
            <person name="Martijn J."/>
            <person name="Lind A.E."/>
            <person name="van Eijk R."/>
            <person name="Schleper C."/>
            <person name="Guy L."/>
            <person name="Ettema T.J."/>
        </authorList>
    </citation>
    <scope>NUCLEOTIDE SEQUENCE</scope>
</reference>
<dbReference type="EMBL" id="LAZR01013188">
    <property type="protein sequence ID" value="KKM23155.1"/>
    <property type="molecule type" value="Genomic_DNA"/>
</dbReference>
<name>A0A0F9L698_9ZZZZ</name>
<sequence>MRMLGDAPDDAMLIELYNPWDTDNRAYEHSISEDFETIRVDYKQGIKEGRITPEFIEEARREMSEFDFRIMYECKFVDSTGRVFKGYRECATARPRKPIKGHLYVMGVDLAKVQDYTVIAVYDRANNIQVYQDRFKTIEWPFQKKKIKAVARHYNNALLYLDATGLGDPIADDLIRDGIAVEPYKLTNQSKKEIIEKLVIWIEQAKIRIINIPETIAELANFTYDVTRSGLISYNAPVGFHDDIVIAHALAVWGLNPIYKVEKTKPVSLIREEYLKRMKGDSDEYI</sequence>
<keyword evidence="1" id="KW-1188">Viral release from host cell</keyword>
<proteinExistence type="predicted"/>
<evidence type="ECO:0000313" key="3">
    <source>
        <dbReference type="EMBL" id="KKM23155.1"/>
    </source>
</evidence>
<feature type="domain" description="Terminase large subunit gp17-like C-terminal" evidence="2">
    <location>
        <begin position="106"/>
        <end position="245"/>
    </location>
</feature>
<dbReference type="Pfam" id="PF17289">
    <property type="entry name" value="Terminase_6C"/>
    <property type="match status" value="1"/>
</dbReference>
<protein>
    <recommendedName>
        <fullName evidence="2">Terminase large subunit gp17-like C-terminal domain-containing protein</fullName>
    </recommendedName>
</protein>
<accession>A0A0F9L698</accession>
<dbReference type="Gene3D" id="3.30.420.240">
    <property type="match status" value="1"/>
</dbReference>
<comment type="caution">
    <text evidence="3">The sequence shown here is derived from an EMBL/GenBank/DDBJ whole genome shotgun (WGS) entry which is preliminary data.</text>
</comment>
<gene>
    <name evidence="3" type="ORF">LCGC14_1618010</name>
</gene>
<dbReference type="InterPro" id="IPR035421">
    <property type="entry name" value="Terminase_6C"/>
</dbReference>
<organism evidence="3">
    <name type="scientific">marine sediment metagenome</name>
    <dbReference type="NCBI Taxonomy" id="412755"/>
    <lineage>
        <taxon>unclassified sequences</taxon>
        <taxon>metagenomes</taxon>
        <taxon>ecological metagenomes</taxon>
    </lineage>
</organism>
<evidence type="ECO:0000256" key="1">
    <source>
        <dbReference type="ARBA" id="ARBA00022612"/>
    </source>
</evidence>
<dbReference type="AlphaFoldDB" id="A0A0F9L698"/>